<dbReference type="Pfam" id="PF00811">
    <property type="entry name" value="Ependymin"/>
    <property type="match status" value="1"/>
</dbReference>
<evidence type="ECO:0000313" key="3">
    <source>
        <dbReference type="RefSeq" id="XP_013386338.1"/>
    </source>
</evidence>
<dbReference type="RefSeq" id="XP_013386338.1">
    <property type="nucleotide sequence ID" value="XM_013530884.1"/>
</dbReference>
<sequence>MRTLILAVVLLAGIAYSQKPKPCITPPQWASRAFMFDHNYGNMEYIRIVYDAIYRRKIVIEEDVVVRPGRRFYEYLSLNDVHELFKINLKTKECVKMRPRHWRPFGIPPNSTFDNEFEIGGPGEAFTAQQWTDRIPGFKTAEWIGVYSLKYCYPVHETFFNRLNISESNTVNFYDIVAGIPDPDMFIPPPECKTAKWVDETDDLPAYV</sequence>
<dbReference type="PANTHER" id="PTHR10697">
    <property type="entry name" value="MAMMALIAN EPENDYMIN-RELATED PROTEIN 1"/>
    <property type="match status" value="1"/>
</dbReference>
<keyword evidence="2" id="KW-1185">Reference proteome</keyword>
<dbReference type="GO" id="GO:0005576">
    <property type="term" value="C:extracellular region"/>
    <property type="evidence" value="ECO:0007669"/>
    <property type="project" value="InterPro"/>
</dbReference>
<dbReference type="GO" id="GO:0007160">
    <property type="term" value="P:cell-matrix adhesion"/>
    <property type="evidence" value="ECO:0007669"/>
    <property type="project" value="InterPro"/>
</dbReference>
<dbReference type="GeneID" id="106158910"/>
<evidence type="ECO:0000313" key="2">
    <source>
        <dbReference type="Proteomes" id="UP000085678"/>
    </source>
</evidence>
<dbReference type="GeneID" id="106155861"/>
<dbReference type="GO" id="GO:0005764">
    <property type="term" value="C:lysosome"/>
    <property type="evidence" value="ECO:0007669"/>
    <property type="project" value="TreeGrafter"/>
</dbReference>
<evidence type="ECO:0000313" key="4">
    <source>
        <dbReference type="RefSeq" id="XP_013390489.1"/>
    </source>
</evidence>
<dbReference type="STRING" id="7574.A0A1S3HJP2"/>
<dbReference type="OrthoDB" id="6084362at2759"/>
<name>A0A1S3HJP2_LINAN</name>
<organism evidence="2 3">
    <name type="scientific">Lingula anatina</name>
    <name type="common">Brachiopod</name>
    <name type="synonym">Lingula unguis</name>
    <dbReference type="NCBI Taxonomy" id="7574"/>
    <lineage>
        <taxon>Eukaryota</taxon>
        <taxon>Metazoa</taxon>
        <taxon>Spiralia</taxon>
        <taxon>Lophotrochozoa</taxon>
        <taxon>Brachiopoda</taxon>
        <taxon>Linguliformea</taxon>
        <taxon>Lingulata</taxon>
        <taxon>Lingulida</taxon>
        <taxon>Linguloidea</taxon>
        <taxon>Lingulidae</taxon>
        <taxon>Lingula</taxon>
    </lineage>
</organism>
<dbReference type="GO" id="GO:0005509">
    <property type="term" value="F:calcium ion binding"/>
    <property type="evidence" value="ECO:0007669"/>
    <property type="project" value="InterPro"/>
</dbReference>
<dbReference type="RefSeq" id="XP_013390489.1">
    <property type="nucleotide sequence ID" value="XM_013535035.1"/>
</dbReference>
<protein>
    <submittedName>
        <fullName evidence="3 4">Mammalian ependymin-related protein 1</fullName>
    </submittedName>
</protein>
<dbReference type="KEGG" id="lak:106158910"/>
<dbReference type="KEGG" id="lak:106155861"/>
<gene>
    <name evidence="3" type="primary">LOC106155861</name>
    <name evidence="4" type="synonym">LOC106158910</name>
</gene>
<dbReference type="Proteomes" id="UP000085678">
    <property type="component" value="Unplaced"/>
</dbReference>
<dbReference type="OMA" id="NIAYEYN"/>
<dbReference type="InterPro" id="IPR001299">
    <property type="entry name" value="Ependymin"/>
</dbReference>
<feature type="signal peptide" evidence="1">
    <location>
        <begin position="1"/>
        <end position="17"/>
    </location>
</feature>
<evidence type="ECO:0000256" key="1">
    <source>
        <dbReference type="SAM" id="SignalP"/>
    </source>
</evidence>
<proteinExistence type="predicted"/>
<keyword evidence="1" id="KW-0732">Signal</keyword>
<reference evidence="3 4" key="1">
    <citation type="submission" date="2025-04" db="UniProtKB">
        <authorList>
            <consortium name="RefSeq"/>
        </authorList>
    </citation>
    <scope>IDENTIFICATION</scope>
    <source>
        <tissue evidence="3 4">Gonads</tissue>
    </source>
</reference>
<dbReference type="PANTHER" id="PTHR10697:SF1">
    <property type="entry name" value="MAMMALIAN EPENDYMIN-RELATED PROTEIN 1"/>
    <property type="match status" value="1"/>
</dbReference>
<dbReference type="AlphaFoldDB" id="A0A1S3HJP2"/>
<accession>A0A1S3HJP2</accession>
<feature type="chain" id="PRO_5014545744" evidence="1">
    <location>
        <begin position="18"/>
        <end position="208"/>
    </location>
</feature>